<dbReference type="PROSITE" id="PS00118">
    <property type="entry name" value="PA2_HIS"/>
    <property type="match status" value="1"/>
</dbReference>
<evidence type="ECO:0000256" key="11">
    <source>
        <dbReference type="ARBA" id="ARBA00023157"/>
    </source>
</evidence>
<dbReference type="GO" id="GO:0005576">
    <property type="term" value="C:extracellular region"/>
    <property type="evidence" value="ECO:0007669"/>
    <property type="project" value="UniProtKB-SubCell"/>
</dbReference>
<dbReference type="InterPro" id="IPR036444">
    <property type="entry name" value="PLipase_A2_dom_sf"/>
</dbReference>
<evidence type="ECO:0000256" key="13">
    <source>
        <dbReference type="SAM" id="SignalP"/>
    </source>
</evidence>
<dbReference type="GO" id="GO:0050482">
    <property type="term" value="P:arachidonate secretion"/>
    <property type="evidence" value="ECO:0007669"/>
    <property type="project" value="InterPro"/>
</dbReference>
<feature type="domain" description="Phospholipase A2-like central" evidence="14">
    <location>
        <begin position="106"/>
        <end position="202"/>
    </location>
</feature>
<dbReference type="Proteomes" id="UP000789390">
    <property type="component" value="Unassembled WGS sequence"/>
</dbReference>
<evidence type="ECO:0000256" key="1">
    <source>
        <dbReference type="ARBA" id="ARBA00001913"/>
    </source>
</evidence>
<evidence type="ECO:0000256" key="6">
    <source>
        <dbReference type="ARBA" id="ARBA00022723"/>
    </source>
</evidence>
<dbReference type="GO" id="GO:0046872">
    <property type="term" value="F:metal ion binding"/>
    <property type="evidence" value="ECO:0007669"/>
    <property type="project" value="UniProtKB-KW"/>
</dbReference>
<dbReference type="FunFam" id="1.20.90.10:FF:000002">
    <property type="entry name" value="Phospholipase A2 group III"/>
    <property type="match status" value="1"/>
</dbReference>
<evidence type="ECO:0000256" key="10">
    <source>
        <dbReference type="ARBA" id="ARBA00023098"/>
    </source>
</evidence>
<comment type="cofactor">
    <cofactor evidence="1">
        <name>Ca(2+)</name>
        <dbReference type="ChEBI" id="CHEBI:29108"/>
    </cofactor>
</comment>
<keyword evidence="6" id="KW-0479">Metal-binding</keyword>
<keyword evidence="8" id="KW-0106">Calcium</keyword>
<feature type="signal peptide" evidence="13">
    <location>
        <begin position="1"/>
        <end position="16"/>
    </location>
</feature>
<reference evidence="15" key="1">
    <citation type="submission" date="2021-11" db="EMBL/GenBank/DDBJ databases">
        <authorList>
            <person name="Schell T."/>
        </authorList>
    </citation>
    <scope>NUCLEOTIDE SEQUENCE</scope>
    <source>
        <strain evidence="15">M5</strain>
    </source>
</reference>
<dbReference type="OrthoDB" id="10059604at2759"/>
<dbReference type="EC" id="3.1.1.4" evidence="3"/>
<keyword evidence="10" id="KW-0443">Lipid metabolism</keyword>
<proteinExistence type="predicted"/>
<evidence type="ECO:0000256" key="9">
    <source>
        <dbReference type="ARBA" id="ARBA00022963"/>
    </source>
</evidence>
<evidence type="ECO:0000256" key="12">
    <source>
        <dbReference type="ARBA" id="ARBA00029903"/>
    </source>
</evidence>
<evidence type="ECO:0000313" key="15">
    <source>
        <dbReference type="EMBL" id="CAH0105183.1"/>
    </source>
</evidence>
<evidence type="ECO:0000256" key="3">
    <source>
        <dbReference type="ARBA" id="ARBA00013278"/>
    </source>
</evidence>
<dbReference type="SUPFAM" id="SSF48619">
    <property type="entry name" value="Phospholipase A2, PLA2"/>
    <property type="match status" value="1"/>
</dbReference>
<evidence type="ECO:0000313" key="16">
    <source>
        <dbReference type="Proteomes" id="UP000789390"/>
    </source>
</evidence>
<keyword evidence="11" id="KW-1015">Disulfide bond</keyword>
<keyword evidence="16" id="KW-1185">Reference proteome</keyword>
<feature type="chain" id="PRO_5035248943" description="Phospholipase A2" evidence="13">
    <location>
        <begin position="17"/>
        <end position="268"/>
    </location>
</feature>
<evidence type="ECO:0000256" key="2">
    <source>
        <dbReference type="ARBA" id="ARBA00004613"/>
    </source>
</evidence>
<dbReference type="Gene3D" id="1.20.90.10">
    <property type="entry name" value="Phospholipase A2 domain"/>
    <property type="match status" value="1"/>
</dbReference>
<evidence type="ECO:0000256" key="4">
    <source>
        <dbReference type="ARBA" id="ARBA00021721"/>
    </source>
</evidence>
<organism evidence="15 16">
    <name type="scientific">Daphnia galeata</name>
    <dbReference type="NCBI Taxonomy" id="27404"/>
    <lineage>
        <taxon>Eukaryota</taxon>
        <taxon>Metazoa</taxon>
        <taxon>Ecdysozoa</taxon>
        <taxon>Arthropoda</taxon>
        <taxon>Crustacea</taxon>
        <taxon>Branchiopoda</taxon>
        <taxon>Diplostraca</taxon>
        <taxon>Cladocera</taxon>
        <taxon>Anomopoda</taxon>
        <taxon>Daphniidae</taxon>
        <taxon>Daphnia</taxon>
    </lineage>
</organism>
<dbReference type="Pfam" id="PF05826">
    <property type="entry name" value="Phospholip_A2_2"/>
    <property type="match status" value="1"/>
</dbReference>
<sequence>MRLAALLLSLLQPILAITSNRTVIGELLILDGHPRGRRAVLVNDDPHEPCRIYGHSNPIQVIENLPMGPTLRTINQEEWAIIVAECHERMQALNQNLTPATDRRFIYPGTKWCGLGDVADDFDDIGIHASTDKCCREHDHCHDYMSPGTCKYGLCNYSIFTKSHCDCDERFRRCLLNETNDKASTSVGFIFFSVSALSCYQQSPDCGNKISRRRRRQFRTAGMASSTRWCFIRPRRRPFKKPKYKYYTLAVLHLFGFLANKQELFFKI</sequence>
<dbReference type="InterPro" id="IPR033113">
    <property type="entry name" value="PLA2_histidine"/>
</dbReference>
<dbReference type="CDD" id="cd04704">
    <property type="entry name" value="PLA2_bee_venom_like"/>
    <property type="match status" value="1"/>
</dbReference>
<dbReference type="AlphaFoldDB" id="A0A8J2RP12"/>
<dbReference type="InterPro" id="IPR016090">
    <property type="entry name" value="PLA2-like_dom"/>
</dbReference>
<keyword evidence="13" id="KW-0732">Signal</keyword>
<comment type="subcellular location">
    <subcellularLocation>
        <location evidence="2">Secreted</location>
    </subcellularLocation>
</comment>
<evidence type="ECO:0000256" key="8">
    <source>
        <dbReference type="ARBA" id="ARBA00022837"/>
    </source>
</evidence>
<name>A0A8J2RP12_9CRUS</name>
<keyword evidence="9" id="KW-0442">Lipid degradation</keyword>
<gene>
    <name evidence="15" type="ORF">DGAL_LOCUS8197</name>
</gene>
<accession>A0A8J2RP12</accession>
<evidence type="ECO:0000259" key="14">
    <source>
        <dbReference type="Pfam" id="PF05826"/>
    </source>
</evidence>
<comment type="caution">
    <text evidence="15">The sequence shown here is derived from an EMBL/GenBank/DDBJ whole genome shotgun (WGS) entry which is preliminary data.</text>
</comment>
<dbReference type="PANTHER" id="PTHR12253">
    <property type="entry name" value="RH14732P"/>
    <property type="match status" value="1"/>
</dbReference>
<dbReference type="GO" id="GO:0004623">
    <property type="term" value="F:phospholipase A2 activity"/>
    <property type="evidence" value="ECO:0007669"/>
    <property type="project" value="UniProtKB-EC"/>
</dbReference>
<evidence type="ECO:0000256" key="7">
    <source>
        <dbReference type="ARBA" id="ARBA00022801"/>
    </source>
</evidence>
<keyword evidence="7" id="KW-0378">Hydrolase</keyword>
<dbReference type="GO" id="GO:0006644">
    <property type="term" value="P:phospholipid metabolic process"/>
    <property type="evidence" value="ECO:0007669"/>
    <property type="project" value="InterPro"/>
</dbReference>
<dbReference type="EMBL" id="CAKKLH010000172">
    <property type="protein sequence ID" value="CAH0105183.1"/>
    <property type="molecule type" value="Genomic_DNA"/>
</dbReference>
<protein>
    <recommendedName>
        <fullName evidence="4">Phospholipase A2</fullName>
        <ecNumber evidence="3">3.1.1.4</ecNumber>
    </recommendedName>
    <alternativeName>
        <fullName evidence="12">Phosphatidylcholine 2-acylhydrolase</fullName>
    </alternativeName>
</protein>
<dbReference type="GO" id="GO:0016042">
    <property type="term" value="P:lipid catabolic process"/>
    <property type="evidence" value="ECO:0007669"/>
    <property type="project" value="UniProtKB-KW"/>
</dbReference>
<keyword evidence="5" id="KW-0964">Secreted</keyword>
<evidence type="ECO:0000256" key="5">
    <source>
        <dbReference type="ARBA" id="ARBA00022525"/>
    </source>
</evidence>